<dbReference type="Proteomes" id="UP000094444">
    <property type="component" value="Unassembled WGS sequence"/>
</dbReference>
<dbReference type="EMBL" id="MAVT02003328">
    <property type="protein sequence ID" value="POS68723.1"/>
    <property type="molecule type" value="Genomic_DNA"/>
</dbReference>
<dbReference type="PANTHER" id="PTHR48070:SF3">
    <property type="entry name" value="ESTERASE DBAE-RELATED"/>
    <property type="match status" value="1"/>
</dbReference>
<protein>
    <recommendedName>
        <fullName evidence="3">Serine hydrolase domain-containing protein</fullName>
    </recommendedName>
</protein>
<dbReference type="SUPFAM" id="SSF53474">
    <property type="entry name" value="alpha/beta-Hydrolases"/>
    <property type="match status" value="1"/>
</dbReference>
<dbReference type="InterPro" id="IPR050593">
    <property type="entry name" value="LovG"/>
</dbReference>
<comment type="caution">
    <text evidence="4">The sequence shown here is derived from an EMBL/GenBank/DDBJ whole genome shotgun (WGS) entry which is preliminary data.</text>
</comment>
<dbReference type="InterPro" id="IPR029058">
    <property type="entry name" value="AB_hydrolase_fold"/>
</dbReference>
<dbReference type="AlphaFoldDB" id="A0A2P5HEP3"/>
<organism evidence="4 5">
    <name type="scientific">Diaporthe helianthi</name>
    <dbReference type="NCBI Taxonomy" id="158607"/>
    <lineage>
        <taxon>Eukaryota</taxon>
        <taxon>Fungi</taxon>
        <taxon>Dikarya</taxon>
        <taxon>Ascomycota</taxon>
        <taxon>Pezizomycotina</taxon>
        <taxon>Sordariomycetes</taxon>
        <taxon>Sordariomycetidae</taxon>
        <taxon>Diaporthales</taxon>
        <taxon>Diaporthaceae</taxon>
        <taxon>Diaporthe</taxon>
    </lineage>
</organism>
<evidence type="ECO:0000313" key="5">
    <source>
        <dbReference type="Proteomes" id="UP000094444"/>
    </source>
</evidence>
<dbReference type="Pfam" id="PF03959">
    <property type="entry name" value="FSH1"/>
    <property type="match status" value="1"/>
</dbReference>
<dbReference type="OrthoDB" id="414698at2759"/>
<evidence type="ECO:0000256" key="2">
    <source>
        <dbReference type="ARBA" id="ARBA00022801"/>
    </source>
</evidence>
<evidence type="ECO:0000256" key="1">
    <source>
        <dbReference type="ARBA" id="ARBA00005863"/>
    </source>
</evidence>
<dbReference type="InterPro" id="IPR005645">
    <property type="entry name" value="FSH-like_dom"/>
</dbReference>
<dbReference type="GO" id="GO:0005737">
    <property type="term" value="C:cytoplasm"/>
    <property type="evidence" value="ECO:0007669"/>
    <property type="project" value="TreeGrafter"/>
</dbReference>
<dbReference type="GO" id="GO:0044550">
    <property type="term" value="P:secondary metabolite biosynthetic process"/>
    <property type="evidence" value="ECO:0007669"/>
    <property type="project" value="TreeGrafter"/>
</dbReference>
<keyword evidence="5" id="KW-1185">Reference proteome</keyword>
<dbReference type="Gene3D" id="3.40.50.1820">
    <property type="entry name" value="alpha/beta hydrolase"/>
    <property type="match status" value="1"/>
</dbReference>
<name>A0A2P5HEP3_DIAHE</name>
<evidence type="ECO:0000259" key="3">
    <source>
        <dbReference type="Pfam" id="PF03959"/>
    </source>
</evidence>
<dbReference type="PANTHER" id="PTHR48070">
    <property type="entry name" value="ESTERASE OVCA2"/>
    <property type="match status" value="1"/>
</dbReference>
<dbReference type="GO" id="GO:0005634">
    <property type="term" value="C:nucleus"/>
    <property type="evidence" value="ECO:0007669"/>
    <property type="project" value="TreeGrafter"/>
</dbReference>
<accession>A0A2P5HEP3</accession>
<feature type="non-terminal residue" evidence="4">
    <location>
        <position position="1"/>
    </location>
</feature>
<keyword evidence="2" id="KW-0378">Hydrolase</keyword>
<reference evidence="4" key="1">
    <citation type="submission" date="2017-09" db="EMBL/GenBank/DDBJ databases">
        <title>Polyketide synthases of a Diaporthe helianthi virulent isolate.</title>
        <authorList>
            <person name="Baroncelli R."/>
        </authorList>
    </citation>
    <scope>NUCLEOTIDE SEQUENCE [LARGE SCALE GENOMIC DNA]</scope>
    <source>
        <strain evidence="4">7/96</strain>
    </source>
</reference>
<evidence type="ECO:0000313" key="4">
    <source>
        <dbReference type="EMBL" id="POS68723.1"/>
    </source>
</evidence>
<proteinExistence type="inferred from homology"/>
<gene>
    <name evidence="4" type="ORF">DHEL01_v212883</name>
</gene>
<sequence length="262" mass="28364">ASRTPSRALLCFHGTGSKGSIFNVQLARICYLLREEFEFIFVDGPLECGAGPGVLPMFAGQEPYYCWFGGDGTTIDESMMAINGAVSDAVQRWSATKQNRNAEIVGGLGFSEGALTLAMLLWEQQQGRLPWLPRLQFAVMSCCFFPNEASLWLNASAQSLGLSKAHIDVPTLHVHGNRDFCLGRARKLVRTHYKAQYATVMQVDAGHHLPTKKEEVQEVVKHILRLGQMTVDKPGPEAGATLGEVAESMTAGGPAQAIAASA</sequence>
<dbReference type="GO" id="GO:0016787">
    <property type="term" value="F:hydrolase activity"/>
    <property type="evidence" value="ECO:0007669"/>
    <property type="project" value="UniProtKB-KW"/>
</dbReference>
<feature type="domain" description="Serine hydrolase" evidence="3">
    <location>
        <begin position="7"/>
        <end position="218"/>
    </location>
</feature>
<comment type="similarity">
    <text evidence="1">Belongs to the LovG family.</text>
</comment>
<dbReference type="InParanoid" id="A0A2P5HEP3"/>